<dbReference type="CDD" id="cd06170">
    <property type="entry name" value="LuxR_C_like"/>
    <property type="match status" value="1"/>
</dbReference>
<dbReference type="SUPFAM" id="SSF52540">
    <property type="entry name" value="P-loop containing nucleoside triphosphate hydrolases"/>
    <property type="match status" value="1"/>
</dbReference>
<gene>
    <name evidence="3" type="ORF">GCM10023224_22940</name>
</gene>
<name>A0ABP9GER3_9ACTN</name>
<dbReference type="Proteomes" id="UP001499993">
    <property type="component" value="Unassembled WGS sequence"/>
</dbReference>
<proteinExistence type="predicted"/>
<dbReference type="Pfam" id="PF13401">
    <property type="entry name" value="AAA_22"/>
    <property type="match status" value="1"/>
</dbReference>
<dbReference type="InterPro" id="IPR016032">
    <property type="entry name" value="Sig_transdc_resp-reg_C-effctor"/>
</dbReference>
<keyword evidence="4" id="KW-1185">Reference proteome</keyword>
<dbReference type="SUPFAM" id="SSF46894">
    <property type="entry name" value="C-terminal effector domain of the bipartite response regulators"/>
    <property type="match status" value="1"/>
</dbReference>
<reference evidence="4" key="1">
    <citation type="journal article" date="2019" name="Int. J. Syst. Evol. Microbiol.">
        <title>The Global Catalogue of Microorganisms (GCM) 10K type strain sequencing project: providing services to taxonomists for standard genome sequencing and annotation.</title>
        <authorList>
            <consortium name="The Broad Institute Genomics Platform"/>
            <consortium name="The Broad Institute Genome Sequencing Center for Infectious Disease"/>
            <person name="Wu L."/>
            <person name="Ma J."/>
        </authorList>
    </citation>
    <scope>NUCLEOTIDE SEQUENCE [LARGE SCALE GENOMIC DNA]</scope>
    <source>
        <strain evidence="4">JCM 18123</strain>
    </source>
</reference>
<dbReference type="EMBL" id="BAABIK010000011">
    <property type="protein sequence ID" value="GAA4940635.1"/>
    <property type="molecule type" value="Genomic_DNA"/>
</dbReference>
<evidence type="ECO:0000313" key="3">
    <source>
        <dbReference type="EMBL" id="GAA4940635.1"/>
    </source>
</evidence>
<dbReference type="Gene3D" id="3.40.50.300">
    <property type="entry name" value="P-loop containing nucleotide triphosphate hydrolases"/>
    <property type="match status" value="1"/>
</dbReference>
<dbReference type="PANTHER" id="PTHR47691">
    <property type="entry name" value="REGULATOR-RELATED"/>
    <property type="match status" value="1"/>
</dbReference>
<dbReference type="PANTHER" id="PTHR47691:SF3">
    <property type="entry name" value="HTH-TYPE TRANSCRIPTIONAL REGULATOR RV0890C-RELATED"/>
    <property type="match status" value="1"/>
</dbReference>
<dbReference type="Gene3D" id="1.10.10.10">
    <property type="entry name" value="Winged helix-like DNA-binding domain superfamily/Winged helix DNA-binding domain"/>
    <property type="match status" value="1"/>
</dbReference>
<dbReference type="PRINTS" id="PR00038">
    <property type="entry name" value="HTHLUXR"/>
</dbReference>
<feature type="compositionally biased region" description="Low complexity" evidence="1">
    <location>
        <begin position="458"/>
        <end position="471"/>
    </location>
</feature>
<feature type="region of interest" description="Disordered" evidence="1">
    <location>
        <begin position="449"/>
        <end position="471"/>
    </location>
</feature>
<dbReference type="SMART" id="SM00421">
    <property type="entry name" value="HTH_LUXR"/>
    <property type="match status" value="1"/>
</dbReference>
<dbReference type="InterPro" id="IPR000792">
    <property type="entry name" value="Tscrpt_reg_LuxR_C"/>
</dbReference>
<sequence>MATQTAPARQNLPVESDSLIGRDRDLSELLRLLETDRVLTLTGAGGIGKTRLALRLAAQATASFPDGVWLAALADVSTRAEVTARLCGALGVTEEGNRDPLETVCDALRGRTLLLVFDGVDGVADHVAEIAGTLMSSCPSVSLLVTGCEPLRIGRETVWRVPPLPVPTACDGAEPAADGAVRLFLERARAAVSDYASSPEELAAVNRICRRVDGIPLAVELAAAWAGRVDAVGIDAGLAAALEGAGAGAERNGAPRSLVLDAVVGWSHSLLSMPERVLLRRLSVFPNWCLELAESVCAEEPLAENDVLDLLSALLDRSLITLTGEHLNRVRYRLPAPVREHARERLAEAGEDVGVRARHTSRVTAVAEDLGRVALASRAMPWRERFAYWDRAVSEYDNIRAALHWAAREGRVRDGLRLCAGMRPLWFTSCQFAEGEEWYAAFLSAAEAGPDGRDGPDEAAGADPSDGGPATGALRGRVLVYRAELAWPRKRFDETAAMARTGADLCRAAEDWATVCLAENLLALIASVRGDAAAASRHVAGVLELARSTGDLWNEALALNVQGSMAARDGAFAEADTRFNTALMIMRGMDHRWGVGTTLMAHGAAAEGQGDMQTADRCYREAMDIHRTIGAPGELAACLAGVGRVARRLGSVTQACDYLGESLRLSHTTGQRGGLAETLASIAGVADQQGMRTEAARCAGAASALLESSGWSGFGSPRFPLTGDVTGIDSNAELRASWEEGRRLGVEEAVELAAGIAESGRMPRPRPAPAPLSAPPRKALTRREREIAQLVGEGCSNRTISERLVIAPATVARHVANINRKMGFNSRTQIAEWVTRHSGRTDRG</sequence>
<dbReference type="InterPro" id="IPR011990">
    <property type="entry name" value="TPR-like_helical_dom_sf"/>
</dbReference>
<evidence type="ECO:0000313" key="4">
    <source>
        <dbReference type="Proteomes" id="UP001499993"/>
    </source>
</evidence>
<dbReference type="InterPro" id="IPR049945">
    <property type="entry name" value="AAA_22"/>
</dbReference>
<accession>A0ABP9GER3</accession>
<comment type="caution">
    <text evidence="3">The sequence shown here is derived from an EMBL/GenBank/DDBJ whole genome shotgun (WGS) entry which is preliminary data.</text>
</comment>
<dbReference type="PROSITE" id="PS00622">
    <property type="entry name" value="HTH_LUXR_1"/>
    <property type="match status" value="1"/>
</dbReference>
<feature type="domain" description="HTH luxR-type" evidence="2">
    <location>
        <begin position="773"/>
        <end position="838"/>
    </location>
</feature>
<dbReference type="InterPro" id="IPR036388">
    <property type="entry name" value="WH-like_DNA-bd_sf"/>
</dbReference>
<evidence type="ECO:0000259" key="2">
    <source>
        <dbReference type="PROSITE" id="PS50043"/>
    </source>
</evidence>
<dbReference type="Gene3D" id="1.25.40.10">
    <property type="entry name" value="Tetratricopeptide repeat domain"/>
    <property type="match status" value="1"/>
</dbReference>
<dbReference type="PROSITE" id="PS50043">
    <property type="entry name" value="HTH_LUXR_2"/>
    <property type="match status" value="1"/>
</dbReference>
<protein>
    <recommendedName>
        <fullName evidence="2">HTH luxR-type domain-containing protein</fullName>
    </recommendedName>
</protein>
<dbReference type="InterPro" id="IPR058852">
    <property type="entry name" value="HTH_77"/>
</dbReference>
<dbReference type="PRINTS" id="PR00364">
    <property type="entry name" value="DISEASERSIST"/>
</dbReference>
<organism evidence="3 4">
    <name type="scientific">Streptomonospora halophila</name>
    <dbReference type="NCBI Taxonomy" id="427369"/>
    <lineage>
        <taxon>Bacteria</taxon>
        <taxon>Bacillati</taxon>
        <taxon>Actinomycetota</taxon>
        <taxon>Actinomycetes</taxon>
        <taxon>Streptosporangiales</taxon>
        <taxon>Nocardiopsidaceae</taxon>
        <taxon>Streptomonospora</taxon>
    </lineage>
</organism>
<dbReference type="Pfam" id="PF25872">
    <property type="entry name" value="HTH_77"/>
    <property type="match status" value="1"/>
</dbReference>
<dbReference type="RefSeq" id="WP_345556581.1">
    <property type="nucleotide sequence ID" value="NZ_BAABIK010000011.1"/>
</dbReference>
<evidence type="ECO:0000256" key="1">
    <source>
        <dbReference type="SAM" id="MobiDB-lite"/>
    </source>
</evidence>
<dbReference type="SUPFAM" id="SSF48452">
    <property type="entry name" value="TPR-like"/>
    <property type="match status" value="2"/>
</dbReference>
<dbReference type="Pfam" id="PF00196">
    <property type="entry name" value="GerE"/>
    <property type="match status" value="1"/>
</dbReference>
<dbReference type="InterPro" id="IPR027417">
    <property type="entry name" value="P-loop_NTPase"/>
</dbReference>